<evidence type="ECO:0000313" key="2">
    <source>
        <dbReference type="EnsemblPlants" id="QL05p031356:mrna"/>
    </source>
</evidence>
<dbReference type="Gramene" id="QL05p031356:mrna">
    <property type="protein sequence ID" value="QL05p031356:mrna"/>
    <property type="gene ID" value="QL05p031356"/>
</dbReference>
<dbReference type="Proteomes" id="UP000594261">
    <property type="component" value="Chromosome 5"/>
</dbReference>
<protein>
    <submittedName>
        <fullName evidence="2">Uncharacterized protein</fullName>
    </submittedName>
</protein>
<evidence type="ECO:0000313" key="3">
    <source>
        <dbReference type="Proteomes" id="UP000594261"/>
    </source>
</evidence>
<dbReference type="AlphaFoldDB" id="A0A7N2LPX3"/>
<keyword evidence="3" id="KW-1185">Reference proteome</keyword>
<dbReference type="InParanoid" id="A0A7N2LPX3"/>
<reference evidence="2" key="2">
    <citation type="submission" date="2021-01" db="UniProtKB">
        <authorList>
            <consortium name="EnsemblPlants"/>
        </authorList>
    </citation>
    <scope>IDENTIFICATION</scope>
</reference>
<evidence type="ECO:0000256" key="1">
    <source>
        <dbReference type="SAM" id="MobiDB-lite"/>
    </source>
</evidence>
<organism evidence="2 3">
    <name type="scientific">Quercus lobata</name>
    <name type="common">Valley oak</name>
    <dbReference type="NCBI Taxonomy" id="97700"/>
    <lineage>
        <taxon>Eukaryota</taxon>
        <taxon>Viridiplantae</taxon>
        <taxon>Streptophyta</taxon>
        <taxon>Embryophyta</taxon>
        <taxon>Tracheophyta</taxon>
        <taxon>Spermatophyta</taxon>
        <taxon>Magnoliopsida</taxon>
        <taxon>eudicotyledons</taxon>
        <taxon>Gunneridae</taxon>
        <taxon>Pentapetalae</taxon>
        <taxon>rosids</taxon>
        <taxon>fabids</taxon>
        <taxon>Fagales</taxon>
        <taxon>Fagaceae</taxon>
        <taxon>Quercus</taxon>
    </lineage>
</organism>
<dbReference type="EMBL" id="LRBV02000005">
    <property type="status" value="NOT_ANNOTATED_CDS"/>
    <property type="molecule type" value="Genomic_DNA"/>
</dbReference>
<name>A0A7N2LPX3_QUELO</name>
<proteinExistence type="predicted"/>
<feature type="region of interest" description="Disordered" evidence="1">
    <location>
        <begin position="52"/>
        <end position="82"/>
    </location>
</feature>
<sequence>MEVPDAVKFQEKGLENVELLDIMFKDIAATGELAWALISSVLPDDIETRKEGLGEMSTYSSSPDNNDDVDLNEVETPNPNTRQRKEVSFAIIHRTTRIPKIHRFIPLREMAKLASFLCLVLVV</sequence>
<reference evidence="2 3" key="1">
    <citation type="journal article" date="2016" name="G3 (Bethesda)">
        <title>First Draft Assembly and Annotation of the Genome of a California Endemic Oak Quercus lobata Nee (Fagaceae).</title>
        <authorList>
            <person name="Sork V.L."/>
            <person name="Fitz-Gibbon S.T."/>
            <person name="Puiu D."/>
            <person name="Crepeau M."/>
            <person name="Gugger P.F."/>
            <person name="Sherman R."/>
            <person name="Stevens K."/>
            <person name="Langley C.H."/>
            <person name="Pellegrini M."/>
            <person name="Salzberg S.L."/>
        </authorList>
    </citation>
    <scope>NUCLEOTIDE SEQUENCE [LARGE SCALE GENOMIC DNA]</scope>
    <source>
        <strain evidence="2 3">cv. SW786</strain>
    </source>
</reference>
<accession>A0A7N2LPX3</accession>
<dbReference type="EnsemblPlants" id="QL05p031356:mrna">
    <property type="protein sequence ID" value="QL05p031356:mrna"/>
    <property type="gene ID" value="QL05p031356"/>
</dbReference>